<keyword evidence="1" id="KW-0472">Membrane</keyword>
<evidence type="ECO:0000256" key="1">
    <source>
        <dbReference type="SAM" id="Phobius"/>
    </source>
</evidence>
<evidence type="ECO:0000313" key="3">
    <source>
        <dbReference type="Proteomes" id="UP000184241"/>
    </source>
</evidence>
<name>A0A1M5WBC3_9CLOT</name>
<reference evidence="2 3" key="1">
    <citation type="submission" date="2016-11" db="EMBL/GenBank/DDBJ databases">
        <authorList>
            <person name="Jaros S."/>
            <person name="Januszkiewicz K."/>
            <person name="Wedrychowicz H."/>
        </authorList>
    </citation>
    <scope>NUCLEOTIDE SEQUENCE [LARGE SCALE GENOMIC DNA]</scope>
    <source>
        <strain evidence="2 3">DSM 6191</strain>
    </source>
</reference>
<evidence type="ECO:0000313" key="2">
    <source>
        <dbReference type="EMBL" id="SHH84750.1"/>
    </source>
</evidence>
<sequence length="100" mass="11423">MKESNNDFSKTINDIEEFNKKVNTPEYLTSGKQTLLVKNLGKSKLGLLVLGILGILFSMISFITSLQNNTFDIFETFKTLFIFLISSLFLFKGINLYKNK</sequence>
<proteinExistence type="predicted"/>
<dbReference type="AlphaFoldDB" id="A0A1M5WBC3"/>
<feature type="transmembrane region" description="Helical" evidence="1">
    <location>
        <begin position="79"/>
        <end position="97"/>
    </location>
</feature>
<accession>A0A1M5WBC3</accession>
<dbReference type="EMBL" id="FQXU01000004">
    <property type="protein sequence ID" value="SHH84750.1"/>
    <property type="molecule type" value="Genomic_DNA"/>
</dbReference>
<feature type="transmembrane region" description="Helical" evidence="1">
    <location>
        <begin position="45"/>
        <end position="67"/>
    </location>
</feature>
<keyword evidence="1" id="KW-0812">Transmembrane</keyword>
<keyword evidence="1" id="KW-1133">Transmembrane helix</keyword>
<organism evidence="2 3">
    <name type="scientific">Clostridium intestinale DSM 6191</name>
    <dbReference type="NCBI Taxonomy" id="1121320"/>
    <lineage>
        <taxon>Bacteria</taxon>
        <taxon>Bacillati</taxon>
        <taxon>Bacillota</taxon>
        <taxon>Clostridia</taxon>
        <taxon>Eubacteriales</taxon>
        <taxon>Clostridiaceae</taxon>
        <taxon>Clostridium</taxon>
    </lineage>
</organism>
<dbReference type="Proteomes" id="UP000184241">
    <property type="component" value="Unassembled WGS sequence"/>
</dbReference>
<gene>
    <name evidence="2" type="ORF">SAMN02745941_01010</name>
</gene>
<protein>
    <submittedName>
        <fullName evidence="2">Uncharacterized protein</fullName>
    </submittedName>
</protein>
<dbReference type="RefSeq" id="WP_073017358.1">
    <property type="nucleotide sequence ID" value="NZ_FQXU01000004.1"/>
</dbReference>